<protein>
    <submittedName>
        <fullName evidence="2">Outer membrane beta-barrel protein</fullName>
    </submittedName>
</protein>
<gene>
    <name evidence="2" type="ORF">MD535_14025</name>
</gene>
<proteinExistence type="predicted"/>
<dbReference type="InterPro" id="IPR018759">
    <property type="entry name" value="BBP2_2"/>
</dbReference>
<sequence>MKRRTSLLSISTVISLGLVSHLCHAELTPKSHITVAGIDVQSQVGVEYGQDSNVTYQINPMNEVDSAYTRVMPYLRAVGERGEDRYMLVYSGDYSRYDTASDDDYSDHFLMFQSSLRFGLKHGVDWFIQQDWAHEERGTELTEGFTPTQFNAFGVTTPLQNQFLNSELRYSYGAPEGRGKLDVAWQIKDITFDNLDDVQGADSDFYHYVKEQEWQENTITAELFDQYSSRTRFRYSLISNLRKYETNPGKNSTEHYALVGLKSHRTGKLIVEADVAWLYKRFPNNSEAQSFSGLNWDANINWQPVKHSEWSLYGWRRVKDPTEEGGYILHTKVGVSWKHHWWVKRLSTTFDYGREADNYRIQQNDRKDDLDIASFTLGYDFRPSIRFELNYQFARKRSNYDEVLFFIGDSSQRPVIRQLGYDKNTIGLTLKVQI</sequence>
<dbReference type="RefSeq" id="WP_265675653.1">
    <property type="nucleotide sequence ID" value="NZ_JAKRRY010000018.1"/>
</dbReference>
<dbReference type="Proteomes" id="UP001155587">
    <property type="component" value="Unassembled WGS sequence"/>
</dbReference>
<feature type="signal peptide" evidence="1">
    <location>
        <begin position="1"/>
        <end position="25"/>
    </location>
</feature>
<keyword evidence="3" id="KW-1185">Reference proteome</keyword>
<accession>A0A9X3CPE1</accession>
<keyword evidence="1" id="KW-0732">Signal</keyword>
<evidence type="ECO:0000313" key="3">
    <source>
        <dbReference type="Proteomes" id="UP001155587"/>
    </source>
</evidence>
<dbReference type="Pfam" id="PF10082">
    <property type="entry name" value="BBP2_2"/>
    <property type="match status" value="1"/>
</dbReference>
<evidence type="ECO:0000313" key="2">
    <source>
        <dbReference type="EMBL" id="MCW8347118.1"/>
    </source>
</evidence>
<feature type="chain" id="PRO_5040831814" evidence="1">
    <location>
        <begin position="26"/>
        <end position="434"/>
    </location>
</feature>
<comment type="caution">
    <text evidence="2">The sequence shown here is derived from an EMBL/GenBank/DDBJ whole genome shotgun (WGS) entry which is preliminary data.</text>
</comment>
<name>A0A9X3CPE1_9VIBR</name>
<reference evidence="2" key="1">
    <citation type="submission" date="2022-02" db="EMBL/GenBank/DDBJ databases">
        <title>Vibrio sp. nov, a new bacterium isolated from seawater.</title>
        <authorList>
            <person name="Yuan Y."/>
        </authorList>
    </citation>
    <scope>NUCLEOTIDE SEQUENCE</scope>
    <source>
        <strain evidence="2">ZSDZ65</strain>
    </source>
</reference>
<dbReference type="AlphaFoldDB" id="A0A9X3CPE1"/>
<evidence type="ECO:0000256" key="1">
    <source>
        <dbReference type="SAM" id="SignalP"/>
    </source>
</evidence>
<organism evidence="2 3">
    <name type="scientific">Vibrio qingdaonensis</name>
    <dbReference type="NCBI Taxonomy" id="2829491"/>
    <lineage>
        <taxon>Bacteria</taxon>
        <taxon>Pseudomonadati</taxon>
        <taxon>Pseudomonadota</taxon>
        <taxon>Gammaproteobacteria</taxon>
        <taxon>Vibrionales</taxon>
        <taxon>Vibrionaceae</taxon>
        <taxon>Vibrio</taxon>
    </lineage>
</organism>
<dbReference type="EMBL" id="JAKRRY010000018">
    <property type="protein sequence ID" value="MCW8347118.1"/>
    <property type="molecule type" value="Genomic_DNA"/>
</dbReference>